<sequence length="326" mass="34936">MDTTCVIDYGLHSVKHTCISKADKSTSFEFKINETPSQAFDGSDSLDVVMFGKHIADLLSDTYSMDTALTISLLTDMWLPRRKQELLLKCCFECLGAKRVSLVNALSAALFSCGETTGICVDVGYRSVRVVPVVSGLAYTTLAEDIVGVGARSSDAVLRYHLRSATEPMLRALKSSVCFVGEEPAAVPRHLALPDGSTFSVTLSPSACREAGEALLFRAPTVNAPFALQSVYQKALLEIPALDQWAVFGGASGVAGVRRVFGQALTHALTAAPRESPRLLTVKDPTQASVCGGAILSQLSSFKKVCITSEEYAEEGPHHCVRTRAI</sequence>
<dbReference type="Pfam" id="PF00022">
    <property type="entry name" value="Actin"/>
    <property type="match status" value="2"/>
</dbReference>
<accession>G0UK57</accession>
<proteinExistence type="inferred from homology"/>
<dbReference type="PANTHER" id="PTHR11937">
    <property type="entry name" value="ACTIN"/>
    <property type="match status" value="1"/>
</dbReference>
<reference evidence="2" key="1">
    <citation type="journal article" date="2012" name="Proc. Natl. Acad. Sci. U.S.A.">
        <title>Antigenic diversity is generated by distinct evolutionary mechanisms in African trypanosome species.</title>
        <authorList>
            <person name="Jackson A.P."/>
            <person name="Berry A."/>
            <person name="Aslett M."/>
            <person name="Allison H.C."/>
            <person name="Burton P."/>
            <person name="Vavrova-Anderson J."/>
            <person name="Brown R."/>
            <person name="Browne H."/>
            <person name="Corton N."/>
            <person name="Hauser H."/>
            <person name="Gamble J."/>
            <person name="Gilderthorp R."/>
            <person name="Marcello L."/>
            <person name="McQuillan J."/>
            <person name="Otto T.D."/>
            <person name="Quail M.A."/>
            <person name="Sanders M.J."/>
            <person name="van Tonder A."/>
            <person name="Ginger M.L."/>
            <person name="Field M.C."/>
            <person name="Barry J.D."/>
            <person name="Hertz-Fowler C."/>
            <person name="Berriman M."/>
        </authorList>
    </citation>
    <scope>NUCLEOTIDE SEQUENCE</scope>
    <source>
        <strain evidence="2">IL3000</strain>
    </source>
</reference>
<dbReference type="InterPro" id="IPR004000">
    <property type="entry name" value="Actin"/>
</dbReference>
<comment type="similarity">
    <text evidence="1">Belongs to the actin family.</text>
</comment>
<dbReference type="VEuPathDB" id="TriTrypDB:TcIL3000_3_1920"/>
<organism evidence="2">
    <name type="scientific">Trypanosoma congolense (strain IL3000)</name>
    <dbReference type="NCBI Taxonomy" id="1068625"/>
    <lineage>
        <taxon>Eukaryota</taxon>
        <taxon>Discoba</taxon>
        <taxon>Euglenozoa</taxon>
        <taxon>Kinetoplastea</taxon>
        <taxon>Metakinetoplastina</taxon>
        <taxon>Trypanosomatida</taxon>
        <taxon>Trypanosomatidae</taxon>
        <taxon>Trypanosoma</taxon>
        <taxon>Nannomonas</taxon>
    </lineage>
</organism>
<dbReference type="AlphaFoldDB" id="G0UK57"/>
<evidence type="ECO:0000313" key="2">
    <source>
        <dbReference type="EMBL" id="CCC89762.1"/>
    </source>
</evidence>
<name>G0UK57_TRYCI</name>
<dbReference type="Gene3D" id="3.90.640.10">
    <property type="entry name" value="Actin, Chain A, domain 4"/>
    <property type="match status" value="1"/>
</dbReference>
<evidence type="ECO:0000256" key="1">
    <source>
        <dbReference type="RuleBase" id="RU000487"/>
    </source>
</evidence>
<protein>
    <submittedName>
        <fullName evidence="2">Putative actin-like protein</fullName>
    </submittedName>
</protein>
<dbReference type="SUPFAM" id="SSF53067">
    <property type="entry name" value="Actin-like ATPase domain"/>
    <property type="match status" value="1"/>
</dbReference>
<dbReference type="SMART" id="SM00268">
    <property type="entry name" value="ACTIN"/>
    <property type="match status" value="1"/>
</dbReference>
<dbReference type="InterPro" id="IPR043129">
    <property type="entry name" value="ATPase_NBD"/>
</dbReference>
<gene>
    <name evidence="2" type="ORF">TCIL3000_3_1920</name>
</gene>
<dbReference type="Gene3D" id="3.30.420.40">
    <property type="match status" value="2"/>
</dbReference>
<dbReference type="EMBL" id="HE575316">
    <property type="protein sequence ID" value="CCC89762.1"/>
    <property type="molecule type" value="Genomic_DNA"/>
</dbReference>